<dbReference type="Proteomes" id="UP000886803">
    <property type="component" value="Unassembled WGS sequence"/>
</dbReference>
<dbReference type="InterPro" id="IPR011604">
    <property type="entry name" value="PDDEXK-like_dom_sf"/>
</dbReference>
<evidence type="ECO:0000256" key="1">
    <source>
        <dbReference type="ARBA" id="ARBA00022485"/>
    </source>
</evidence>
<dbReference type="GO" id="GO:0006281">
    <property type="term" value="P:DNA repair"/>
    <property type="evidence" value="ECO:0007669"/>
    <property type="project" value="UniProtKB-KW"/>
</dbReference>
<dbReference type="GO" id="GO:0051539">
    <property type="term" value="F:4 iron, 4 sulfur cluster binding"/>
    <property type="evidence" value="ECO:0007669"/>
    <property type="project" value="UniProtKB-KW"/>
</dbReference>
<dbReference type="AlphaFoldDB" id="A0A9D2M9B0"/>
<dbReference type="GO" id="GO:0016818">
    <property type="term" value="F:hydrolase activity, acting on acid anhydrides, in phosphorus-containing anhydrides"/>
    <property type="evidence" value="ECO:0007669"/>
    <property type="project" value="InterPro"/>
</dbReference>
<dbReference type="SMART" id="SM00488">
    <property type="entry name" value="DEXDc2"/>
    <property type="match status" value="1"/>
</dbReference>
<evidence type="ECO:0000313" key="16">
    <source>
        <dbReference type="Proteomes" id="UP000886803"/>
    </source>
</evidence>
<dbReference type="InterPro" id="IPR006554">
    <property type="entry name" value="Helicase-like_DEXD_c2"/>
</dbReference>
<evidence type="ECO:0000256" key="7">
    <source>
        <dbReference type="ARBA" id="ARBA00022840"/>
    </source>
</evidence>
<dbReference type="Gene3D" id="3.90.320.10">
    <property type="match status" value="1"/>
</dbReference>
<reference evidence="15" key="2">
    <citation type="submission" date="2021-04" db="EMBL/GenBank/DDBJ databases">
        <authorList>
            <person name="Gilroy R."/>
        </authorList>
    </citation>
    <scope>NUCLEOTIDE SEQUENCE</scope>
    <source>
        <strain evidence="15">ChiBcec8-13705</strain>
    </source>
</reference>
<evidence type="ECO:0000256" key="8">
    <source>
        <dbReference type="ARBA" id="ARBA00023004"/>
    </source>
</evidence>
<evidence type="ECO:0000256" key="4">
    <source>
        <dbReference type="ARBA" id="ARBA00022763"/>
    </source>
</evidence>
<dbReference type="PROSITE" id="PS51193">
    <property type="entry name" value="HELICASE_ATP_BIND_2"/>
    <property type="match status" value="1"/>
</dbReference>
<keyword evidence="4" id="KW-0227">DNA damage</keyword>
<name>A0A9D2M9B0_9FIRM</name>
<evidence type="ECO:0000259" key="14">
    <source>
        <dbReference type="PROSITE" id="PS51193"/>
    </source>
</evidence>
<dbReference type="GO" id="GO:0046872">
    <property type="term" value="F:metal ion binding"/>
    <property type="evidence" value="ECO:0007669"/>
    <property type="project" value="UniProtKB-KW"/>
</dbReference>
<dbReference type="InterPro" id="IPR027417">
    <property type="entry name" value="P-loop_NTPase"/>
</dbReference>
<evidence type="ECO:0000256" key="13">
    <source>
        <dbReference type="ARBA" id="ARBA00038058"/>
    </source>
</evidence>
<dbReference type="SMART" id="SM00487">
    <property type="entry name" value="DEXDc"/>
    <property type="match status" value="1"/>
</dbReference>
<dbReference type="Gene3D" id="1.10.30.20">
    <property type="entry name" value="Bacterial XPD DNA helicase, FeS cluster domain"/>
    <property type="match status" value="1"/>
</dbReference>
<dbReference type="GO" id="GO:0003677">
    <property type="term" value="F:DNA binding"/>
    <property type="evidence" value="ECO:0007669"/>
    <property type="project" value="UniProtKB-KW"/>
</dbReference>
<keyword evidence="11" id="KW-0234">DNA repair</keyword>
<keyword evidence="5" id="KW-0378">Hydrolase</keyword>
<reference evidence="15" key="1">
    <citation type="journal article" date="2021" name="PeerJ">
        <title>Extensive microbial diversity within the chicken gut microbiome revealed by metagenomics and culture.</title>
        <authorList>
            <person name="Gilroy R."/>
            <person name="Ravi A."/>
            <person name="Getino M."/>
            <person name="Pursley I."/>
            <person name="Horton D.L."/>
            <person name="Alikhan N.F."/>
            <person name="Baker D."/>
            <person name="Gharbi K."/>
            <person name="Hall N."/>
            <person name="Watson M."/>
            <person name="Adriaenssens E.M."/>
            <person name="Foster-Nyarko E."/>
            <person name="Jarju S."/>
            <person name="Secka A."/>
            <person name="Antonio M."/>
            <person name="Oren A."/>
            <person name="Chaudhuri R.R."/>
            <person name="La Ragione R."/>
            <person name="Hildebrand F."/>
            <person name="Pallen M.J."/>
        </authorList>
    </citation>
    <scope>NUCLEOTIDE SEQUENCE</scope>
    <source>
        <strain evidence="15">ChiBcec8-13705</strain>
    </source>
</reference>
<gene>
    <name evidence="15" type="ORF">H9945_11125</name>
</gene>
<keyword evidence="6" id="KW-0347">Helicase</keyword>
<comment type="similarity">
    <text evidence="13">Belongs to the helicase family. DinG subfamily.</text>
</comment>
<keyword evidence="7" id="KW-0067">ATP-binding</keyword>
<dbReference type="InterPro" id="IPR006555">
    <property type="entry name" value="ATP-dep_Helicase_C"/>
</dbReference>
<organism evidence="15 16">
    <name type="scientific">Candidatus Gemmiger avicola</name>
    <dbReference type="NCBI Taxonomy" id="2838605"/>
    <lineage>
        <taxon>Bacteria</taxon>
        <taxon>Bacillati</taxon>
        <taxon>Bacillota</taxon>
        <taxon>Clostridia</taxon>
        <taxon>Eubacteriales</taxon>
        <taxon>Gemmiger</taxon>
    </lineage>
</organism>
<dbReference type="SUPFAM" id="SSF52540">
    <property type="entry name" value="P-loop containing nucleoside triphosphate hydrolases"/>
    <property type="match status" value="2"/>
</dbReference>
<keyword evidence="1" id="KW-0004">4Fe-4S</keyword>
<evidence type="ECO:0000256" key="12">
    <source>
        <dbReference type="ARBA" id="ARBA00023235"/>
    </source>
</evidence>
<keyword evidence="2" id="KW-0479">Metal-binding</keyword>
<keyword evidence="10" id="KW-0238">DNA-binding</keyword>
<evidence type="ECO:0000256" key="3">
    <source>
        <dbReference type="ARBA" id="ARBA00022741"/>
    </source>
</evidence>
<dbReference type="EMBL" id="DWYG01000186">
    <property type="protein sequence ID" value="HJB43036.1"/>
    <property type="molecule type" value="Genomic_DNA"/>
</dbReference>
<dbReference type="SMART" id="SM00491">
    <property type="entry name" value="HELICc2"/>
    <property type="match status" value="1"/>
</dbReference>
<dbReference type="InterPro" id="IPR042493">
    <property type="entry name" value="XPD_DNA_FeS"/>
</dbReference>
<dbReference type="InterPro" id="IPR045028">
    <property type="entry name" value="DinG/Rad3-like"/>
</dbReference>
<dbReference type="InterPro" id="IPR014001">
    <property type="entry name" value="Helicase_ATP-bd"/>
</dbReference>
<evidence type="ECO:0000256" key="9">
    <source>
        <dbReference type="ARBA" id="ARBA00023014"/>
    </source>
</evidence>
<evidence type="ECO:0000256" key="11">
    <source>
        <dbReference type="ARBA" id="ARBA00023204"/>
    </source>
</evidence>
<keyword evidence="3" id="KW-0547">Nucleotide-binding</keyword>
<dbReference type="Pfam" id="PF06733">
    <property type="entry name" value="DEAD_2"/>
    <property type="match status" value="1"/>
</dbReference>
<keyword evidence="9" id="KW-0411">Iron-sulfur</keyword>
<dbReference type="InterPro" id="IPR010614">
    <property type="entry name" value="RAD3-like_helicase_DEAD"/>
</dbReference>
<comment type="caution">
    <text evidence="15">The sequence shown here is derived from an EMBL/GenBank/DDBJ whole genome shotgun (WGS) entry which is preliminary data.</text>
</comment>
<dbReference type="Gene3D" id="3.40.50.300">
    <property type="entry name" value="P-loop containing nucleotide triphosphate hydrolases"/>
    <property type="match status" value="2"/>
</dbReference>
<protein>
    <submittedName>
        <fullName evidence="15">PD-(D/E)XK nuclease family protein</fullName>
    </submittedName>
</protein>
<evidence type="ECO:0000256" key="2">
    <source>
        <dbReference type="ARBA" id="ARBA00022723"/>
    </source>
</evidence>
<dbReference type="PANTHER" id="PTHR11472">
    <property type="entry name" value="DNA REPAIR DEAD HELICASE RAD3/XP-D SUBFAMILY MEMBER"/>
    <property type="match status" value="1"/>
</dbReference>
<evidence type="ECO:0000313" key="15">
    <source>
        <dbReference type="EMBL" id="HJB43036.1"/>
    </source>
</evidence>
<feature type="domain" description="Helicase ATP-binding" evidence="14">
    <location>
        <begin position="195"/>
        <end position="457"/>
    </location>
</feature>
<evidence type="ECO:0000256" key="6">
    <source>
        <dbReference type="ARBA" id="ARBA00022806"/>
    </source>
</evidence>
<dbReference type="GO" id="GO:0005524">
    <property type="term" value="F:ATP binding"/>
    <property type="evidence" value="ECO:0007669"/>
    <property type="project" value="UniProtKB-KW"/>
</dbReference>
<dbReference type="InterPro" id="IPR014013">
    <property type="entry name" value="Helic_SF1/SF2_ATP-bd_DinG/Rad3"/>
</dbReference>
<evidence type="ECO:0000256" key="5">
    <source>
        <dbReference type="ARBA" id="ARBA00022801"/>
    </source>
</evidence>
<sequence length="806" mass="88349">MPSPSLPTEPAPLTVALSVRRLVEFLLRTGSIDSRFTGFDRANEGARLHRKLQRAATREHPDYRPEVPLRETLDCAGVRYTLEGRADGLYTAEDGTPVVEEIKTTALPAAEITPDRAPEHWAQGQVYAAILARQQGLAAVRVQLTYFQIDEEIVLRFERDYTAEALDKILTGLLAQYAPWAQRAATWQRDRTAALAAAAFPFAEFRPGQRAMLAEVYKTCRGGGQLLCQAPTGIGKTMSVLFGALKALGAGVGGPVFYLTARGTTRAAAEDALARLRAAAPGLPLRSVTLTAKDKICLCETRECIPEACPYANGYYARIKEALAAALDYEGGADCALGAEALTALARRFSVCPFELGLDLSLWSDVVIGDYNYLFDPTVRLQRFFETKGDYLFLIDEAHNLPDRARDMHSAALESTAFTAARKALGKGRSRLKTALGRVIEVFRSWRAACDELPPAAGGPTFFEQRRAEPLDHALRLLCEALEVWLDDHREPSETHAALLQLYFDARGWLRVAEGFDEHYVLQISAHGRVVRAAMLCLDPSAFLAEDFARGRAAVLFSATLGPAGYYRDLCGLPEARAVALRSPFAQEHFALLCAGGISTRYRDRASSAGAVAACLHAMVEAHTGNYLAFFPSYAYLETVYEAFTARWPEQPVRKQETAMDEEARAGFLAQFSPHPETPLLGFAVLGGVFGEGVDLAGDRLIGVAIVGPGLPQVGPRQERLRDYFEKTRGSGFDYAYLYPGMNKVLQAAGRVIRTPEDRGVVLLIDDRFAAPAYRRLMPPHWSHLAILPGADAVFHALAAFWEGQT</sequence>
<dbReference type="PANTHER" id="PTHR11472:SF34">
    <property type="entry name" value="REGULATOR OF TELOMERE ELONGATION HELICASE 1"/>
    <property type="match status" value="1"/>
</dbReference>
<dbReference type="GO" id="GO:0003678">
    <property type="term" value="F:DNA helicase activity"/>
    <property type="evidence" value="ECO:0007669"/>
    <property type="project" value="InterPro"/>
</dbReference>
<keyword evidence="8" id="KW-0408">Iron</keyword>
<keyword evidence="12" id="KW-0413">Isomerase</keyword>
<dbReference type="Pfam" id="PF13307">
    <property type="entry name" value="Helicase_C_2"/>
    <property type="match status" value="1"/>
</dbReference>
<dbReference type="Gene3D" id="1.10.275.40">
    <property type="match status" value="1"/>
</dbReference>
<evidence type="ECO:0000256" key="10">
    <source>
        <dbReference type="ARBA" id="ARBA00023125"/>
    </source>
</evidence>
<proteinExistence type="inferred from homology"/>
<accession>A0A9D2M9B0</accession>